<organism evidence="1">
    <name type="scientific">marine sediment metagenome</name>
    <dbReference type="NCBI Taxonomy" id="412755"/>
    <lineage>
        <taxon>unclassified sequences</taxon>
        <taxon>metagenomes</taxon>
        <taxon>ecological metagenomes</taxon>
    </lineage>
</organism>
<accession>A0A0F9AXC3</accession>
<proteinExistence type="predicted"/>
<dbReference type="EMBL" id="LAZR01040595">
    <property type="protein sequence ID" value="KKL14105.1"/>
    <property type="molecule type" value="Genomic_DNA"/>
</dbReference>
<sequence>MPGMFETPPTGRFDHWEPAIQSIPIPEGVSAFQDGLREMVKIHEKLMEGTLGVPAHLMESSTQCNFDYARLEARVVRQAEIDRRMDDMRRRYGRRPTR</sequence>
<gene>
    <name evidence="1" type="ORF">LCGC14_2519050</name>
</gene>
<reference evidence="1" key="1">
    <citation type="journal article" date="2015" name="Nature">
        <title>Complex archaea that bridge the gap between prokaryotes and eukaryotes.</title>
        <authorList>
            <person name="Spang A."/>
            <person name="Saw J.H."/>
            <person name="Jorgensen S.L."/>
            <person name="Zaremba-Niedzwiedzka K."/>
            <person name="Martijn J."/>
            <person name="Lind A.E."/>
            <person name="van Eijk R."/>
            <person name="Schleper C."/>
            <person name="Guy L."/>
            <person name="Ettema T.J."/>
        </authorList>
    </citation>
    <scope>NUCLEOTIDE SEQUENCE</scope>
</reference>
<protein>
    <submittedName>
        <fullName evidence="1">Uncharacterized protein</fullName>
    </submittedName>
</protein>
<comment type="caution">
    <text evidence="1">The sequence shown here is derived from an EMBL/GenBank/DDBJ whole genome shotgun (WGS) entry which is preliminary data.</text>
</comment>
<dbReference type="AlphaFoldDB" id="A0A0F9AXC3"/>
<evidence type="ECO:0000313" key="1">
    <source>
        <dbReference type="EMBL" id="KKL14105.1"/>
    </source>
</evidence>
<name>A0A0F9AXC3_9ZZZZ</name>